<evidence type="ECO:0000256" key="1">
    <source>
        <dbReference type="ARBA" id="ARBA00010613"/>
    </source>
</evidence>
<name>A0AAU9DI39_9LACO</name>
<dbReference type="Pfam" id="PF00795">
    <property type="entry name" value="CN_hydrolase"/>
    <property type="match status" value="1"/>
</dbReference>
<proteinExistence type="inferred from homology"/>
<feature type="domain" description="CN hydrolase" evidence="2">
    <location>
        <begin position="1"/>
        <end position="237"/>
    </location>
</feature>
<dbReference type="InterPro" id="IPR003010">
    <property type="entry name" value="C-N_Hydrolase"/>
</dbReference>
<keyword evidence="3" id="KW-0378">Hydrolase</keyword>
<comment type="similarity">
    <text evidence="1">Belongs to the carbon-nitrogen hydrolase superfamily. NIT1/NIT2 family.</text>
</comment>
<dbReference type="AlphaFoldDB" id="A0AAU9DI39"/>
<organism evidence="3 4">
    <name type="scientific">Xylocopilactobacillus apicola</name>
    <dbReference type="NCBI Taxonomy" id="2932184"/>
    <lineage>
        <taxon>Bacteria</taxon>
        <taxon>Bacillati</taxon>
        <taxon>Bacillota</taxon>
        <taxon>Bacilli</taxon>
        <taxon>Lactobacillales</taxon>
        <taxon>Lactobacillaceae</taxon>
        <taxon>Xylocopilactobacillus</taxon>
    </lineage>
</organism>
<keyword evidence="4" id="KW-1185">Reference proteome</keyword>
<protein>
    <submittedName>
        <fullName evidence="3">Carbon-nitrogen hydrolase</fullName>
    </submittedName>
</protein>
<sequence length="259" mass="29228">MRVALAQMDIKLADPDFNFRFVEKVIEKSAQEGSDVVVLPEMWNTGYALDHLNELADPLGQRTKTELGKLAKAYHLNIVGGSVALARDNNFYNEMMIFNRAGELIGSYDKVHRFGLMAEDRYIMAGSKENIFSVDGVLSTGVICYDIRFPEWLRKMAAKGAQIIFVSAEWPTARIKQWRLLLQARAIENQAFVVAVNRVGSDMDNEFGGDSLIVDPLGEIIAEAGEEEQLMICEFDESTVKQVRGQMPVFADRRTELYY</sequence>
<evidence type="ECO:0000313" key="3">
    <source>
        <dbReference type="EMBL" id="BDR58006.1"/>
    </source>
</evidence>
<evidence type="ECO:0000313" key="4">
    <source>
        <dbReference type="Proteomes" id="UP001321861"/>
    </source>
</evidence>
<dbReference type="GO" id="GO:0016787">
    <property type="term" value="F:hydrolase activity"/>
    <property type="evidence" value="ECO:0007669"/>
    <property type="project" value="UniProtKB-KW"/>
</dbReference>
<dbReference type="CDD" id="cd07583">
    <property type="entry name" value="nitrilase_5"/>
    <property type="match status" value="1"/>
</dbReference>
<dbReference type="EMBL" id="AP026802">
    <property type="protein sequence ID" value="BDR58006.1"/>
    <property type="molecule type" value="Genomic_DNA"/>
</dbReference>
<reference evidence="3 4" key="1">
    <citation type="journal article" date="2023" name="Microbiol. Spectr.">
        <title>Symbiosis of Carpenter Bees with Uncharacterized Lactic Acid Bacteria Showing NAD Auxotrophy.</title>
        <authorList>
            <person name="Kawasaki S."/>
            <person name="Ozawa K."/>
            <person name="Mori T."/>
            <person name="Yamamoto A."/>
            <person name="Ito M."/>
            <person name="Ohkuma M."/>
            <person name="Sakamoto M."/>
            <person name="Matsutani M."/>
        </authorList>
    </citation>
    <scope>NUCLEOTIDE SEQUENCE [LARGE SCALE GENOMIC DNA]</scope>
    <source>
        <strain evidence="3 4">XA3</strain>
    </source>
</reference>
<dbReference type="RefSeq" id="WP_317635930.1">
    <property type="nucleotide sequence ID" value="NZ_AP026802.1"/>
</dbReference>
<accession>A0AAU9DI39</accession>
<dbReference type="PANTHER" id="PTHR23088">
    <property type="entry name" value="NITRILASE-RELATED"/>
    <property type="match status" value="1"/>
</dbReference>
<dbReference type="SUPFAM" id="SSF56317">
    <property type="entry name" value="Carbon-nitrogen hydrolase"/>
    <property type="match status" value="1"/>
</dbReference>
<dbReference type="KEGG" id="xap:XA3_04470"/>
<dbReference type="InterPro" id="IPR036526">
    <property type="entry name" value="C-N_Hydrolase_sf"/>
</dbReference>
<evidence type="ECO:0000259" key="2">
    <source>
        <dbReference type="PROSITE" id="PS50263"/>
    </source>
</evidence>
<dbReference type="Gene3D" id="3.60.110.10">
    <property type="entry name" value="Carbon-nitrogen hydrolase"/>
    <property type="match status" value="1"/>
</dbReference>
<gene>
    <name evidence="3" type="ORF">XA3_04470</name>
</gene>
<dbReference type="PROSITE" id="PS50263">
    <property type="entry name" value="CN_HYDROLASE"/>
    <property type="match status" value="1"/>
</dbReference>
<dbReference type="Proteomes" id="UP001321861">
    <property type="component" value="Chromosome"/>
</dbReference>
<dbReference type="PANTHER" id="PTHR23088:SF27">
    <property type="entry name" value="DEAMINATED GLUTATHIONE AMIDASE"/>
    <property type="match status" value="1"/>
</dbReference>